<dbReference type="GO" id="GO:0000056">
    <property type="term" value="P:ribosomal small subunit export from nucleus"/>
    <property type="evidence" value="ECO:0007669"/>
    <property type="project" value="InterPro"/>
</dbReference>
<accession>A0A9P0VVK2</accession>
<dbReference type="InterPro" id="IPR037700">
    <property type="entry name" value="NUP88/NUP82"/>
</dbReference>
<keyword evidence="3" id="KW-0509">mRNA transport</keyword>
<organism evidence="8 9">
    <name type="scientific">[Candida] railenensis</name>
    <dbReference type="NCBI Taxonomy" id="45579"/>
    <lineage>
        <taxon>Eukaryota</taxon>
        <taxon>Fungi</taxon>
        <taxon>Dikarya</taxon>
        <taxon>Ascomycota</taxon>
        <taxon>Saccharomycotina</taxon>
        <taxon>Pichiomycetes</taxon>
        <taxon>Debaryomycetaceae</taxon>
        <taxon>Kurtzmaniella</taxon>
    </lineage>
</organism>
<keyword evidence="6" id="KW-0906">Nuclear pore complex</keyword>
<evidence type="ECO:0000256" key="2">
    <source>
        <dbReference type="ARBA" id="ARBA00022448"/>
    </source>
</evidence>
<dbReference type="GO" id="GO:0017056">
    <property type="term" value="F:structural constituent of nuclear pore"/>
    <property type="evidence" value="ECO:0007669"/>
    <property type="project" value="InterPro"/>
</dbReference>
<keyword evidence="5" id="KW-0811">Translocation</keyword>
<protein>
    <submittedName>
        <fullName evidence="8">Uncharacterized protein</fullName>
    </submittedName>
</protein>
<keyword evidence="2" id="KW-0813">Transport</keyword>
<dbReference type="GO" id="GO:0006606">
    <property type="term" value="P:protein import into nucleus"/>
    <property type="evidence" value="ECO:0007669"/>
    <property type="project" value="TreeGrafter"/>
</dbReference>
<name>A0A9P0VVK2_9ASCO</name>
<dbReference type="Proteomes" id="UP000837801">
    <property type="component" value="Unassembled WGS sequence"/>
</dbReference>
<dbReference type="GO" id="GO:0005643">
    <property type="term" value="C:nuclear pore"/>
    <property type="evidence" value="ECO:0007669"/>
    <property type="project" value="UniProtKB-SubCell"/>
</dbReference>
<dbReference type="PANTHER" id="PTHR13257:SF0">
    <property type="entry name" value="NUCLEAR PORE COMPLEX PROTEIN NUP88"/>
    <property type="match status" value="1"/>
</dbReference>
<dbReference type="GO" id="GO:0000055">
    <property type="term" value="P:ribosomal large subunit export from nucleus"/>
    <property type="evidence" value="ECO:0007669"/>
    <property type="project" value="InterPro"/>
</dbReference>
<gene>
    <name evidence="8" type="ORF">CLIB1423_01S01288</name>
</gene>
<dbReference type="SUPFAM" id="SSF50978">
    <property type="entry name" value="WD40 repeat-like"/>
    <property type="match status" value="1"/>
</dbReference>
<evidence type="ECO:0000256" key="1">
    <source>
        <dbReference type="ARBA" id="ARBA00004567"/>
    </source>
</evidence>
<dbReference type="InterPro" id="IPR036322">
    <property type="entry name" value="WD40_repeat_dom_sf"/>
</dbReference>
<dbReference type="OrthoDB" id="341482at2759"/>
<dbReference type="PANTHER" id="PTHR13257">
    <property type="entry name" value="NUCLEOPORIN NUP84-RELATED"/>
    <property type="match status" value="1"/>
</dbReference>
<evidence type="ECO:0000313" key="9">
    <source>
        <dbReference type="Proteomes" id="UP000837801"/>
    </source>
</evidence>
<evidence type="ECO:0000313" key="8">
    <source>
        <dbReference type="EMBL" id="CAH2350051.1"/>
    </source>
</evidence>
<keyword evidence="9" id="KW-1185">Reference proteome</keyword>
<evidence type="ECO:0000256" key="7">
    <source>
        <dbReference type="ARBA" id="ARBA00023242"/>
    </source>
</evidence>
<evidence type="ECO:0000256" key="6">
    <source>
        <dbReference type="ARBA" id="ARBA00023132"/>
    </source>
</evidence>
<sequence length="779" mass="86900">MSTSFIDRVQSQSIFNSSSFKIEPRSSPLQNQPHTISNVATCRNNTEIFLASGNVVRCCSINSKTSNYKVLHIPHLDYVIRNLILNDKGNMLAIVGDGSQVTVCFLPTSISSSSVSSIEVKHYRLSIEDSLSIKKCIWQPSVANGNCLVVLTDDDVIRNFDLSISSIEPQLVVDLKKEGNFKGETAASIAFGNQNLLSGTLSLYVLTLDGGKVFAIYPFIHQAALILTSRNDIKQLHDETVAINNYVEQSGSENASKLAEAQFKYVDYIYSQLFTPVSPRIDGASGKFVLSQMKNASDQSIALQGPLFDGNSTGKGSDITSINGVGNLSLLASSSIASDEVFINYYGQLSSLLMKWKNSDTSLQTISKPATPKNSHGYKKLTRGFGYIDEEEDDDNDVEESRTKNDNSVLKKFLSVTHLRTDILLSTKEIKVELSSYDSTFLIRIGRSEIFSVSPEWFRHIFENFSIDESKDIIYKSISKQPLKGFFIAKDVITEEGTFIISTDDNGILKIEQIVKGIELNKIERKPTNFAIDASRYKTLSATPLLTNEPFQELQAEIDSLSQNLKNTPLRNSIIERNIALDKKIPISDSKYLTSVNQLSIQTIRHVSEFTHFALNLKGRLDKQLDTLRESISLLNKVRNSSVKSPEELESINSKIAELDARQVQIVERLNKVHQLIFDAVQKLKISNQLPLSDSETSWFKEINSIAALANVKFKNSVKESKQQINKLLEDIAVETVTNDLNDLSLSNKVNKVKLLLEKEGQLISLAMTRLEFVNKNLD</sequence>
<evidence type="ECO:0000256" key="5">
    <source>
        <dbReference type="ARBA" id="ARBA00023010"/>
    </source>
</evidence>
<proteinExistence type="predicted"/>
<evidence type="ECO:0000256" key="4">
    <source>
        <dbReference type="ARBA" id="ARBA00022927"/>
    </source>
</evidence>
<reference evidence="8" key="1">
    <citation type="submission" date="2022-03" db="EMBL/GenBank/DDBJ databases">
        <authorList>
            <person name="Legras J.-L."/>
            <person name="Devillers H."/>
            <person name="Grondin C."/>
        </authorList>
    </citation>
    <scope>NUCLEOTIDE SEQUENCE</scope>
    <source>
        <strain evidence="8">CLIB 1423</strain>
    </source>
</reference>
<dbReference type="AlphaFoldDB" id="A0A9P0VVK2"/>
<comment type="caution">
    <text evidence="8">The sequence shown here is derived from an EMBL/GenBank/DDBJ whole genome shotgun (WGS) entry which is preliminary data.</text>
</comment>
<keyword evidence="4" id="KW-0653">Protein transport</keyword>
<dbReference type="EMBL" id="CAKXYY010000001">
    <property type="protein sequence ID" value="CAH2350051.1"/>
    <property type="molecule type" value="Genomic_DNA"/>
</dbReference>
<keyword evidence="7" id="KW-0539">Nucleus</keyword>
<dbReference type="GO" id="GO:0006406">
    <property type="term" value="P:mRNA export from nucleus"/>
    <property type="evidence" value="ECO:0007669"/>
    <property type="project" value="TreeGrafter"/>
</dbReference>
<comment type="subcellular location">
    <subcellularLocation>
        <location evidence="1">Nucleus</location>
        <location evidence="1">Nuclear pore complex</location>
    </subcellularLocation>
</comment>
<evidence type="ECO:0000256" key="3">
    <source>
        <dbReference type="ARBA" id="ARBA00022816"/>
    </source>
</evidence>